<name>A0ABP3AWQ6_9LIST</name>
<gene>
    <name evidence="1" type="ORF">MFLO_10768</name>
</gene>
<reference evidence="1 2" key="1">
    <citation type="journal article" date="2014" name="Int. J. Syst. Evol. Microbiol.">
        <title>Listeria floridensis sp. nov., Listeria aquatica sp. nov., Listeria cornellensis sp. nov., Listeria riparia sp. nov. and Listeria grandensis sp. nov., from agricultural and natural environments.</title>
        <authorList>
            <person name="den Bakker H.C."/>
            <person name="Warchocki S."/>
            <person name="Wright E.M."/>
            <person name="Allred A.F."/>
            <person name="Ahlstrom C."/>
            <person name="Manuel C.S."/>
            <person name="Stasiewicz M.J."/>
            <person name="Burrell A."/>
            <person name="Roof S."/>
            <person name="Strawn L."/>
            <person name="Fortes E.D."/>
            <person name="Nightingale K.K."/>
            <person name="Kephart D."/>
            <person name="Wiedmann M."/>
        </authorList>
    </citation>
    <scope>NUCLEOTIDE SEQUENCE [LARGE SCALE GENOMIC DNA]</scope>
    <source>
        <strain evidence="1 2">FSL S10-1187</strain>
    </source>
</reference>
<sequence>MWLYEKSKIECEIPANIHDVFKFLADKSNVAWRKNIVRVQTEASSKNIIEIYLNGQQLTYNLLDENPSKYRIYKIQHRFFSGYIMEEFKFLSKESTRIIITEKIRMHNDFLGIYSKLALNFKLGQENYVNDLKTHLIK</sequence>
<organism evidence="1 2">
    <name type="scientific">Listeria floridensis FSL S10-1187</name>
    <dbReference type="NCBI Taxonomy" id="1265817"/>
    <lineage>
        <taxon>Bacteria</taxon>
        <taxon>Bacillati</taxon>
        <taxon>Bacillota</taxon>
        <taxon>Bacilli</taxon>
        <taxon>Bacillales</taxon>
        <taxon>Listeriaceae</taxon>
        <taxon>Listeria</taxon>
    </lineage>
</organism>
<keyword evidence="2" id="KW-1185">Reference proteome</keyword>
<dbReference type="Proteomes" id="UP000019249">
    <property type="component" value="Unassembled WGS sequence"/>
</dbReference>
<evidence type="ECO:0008006" key="3">
    <source>
        <dbReference type="Google" id="ProtNLM"/>
    </source>
</evidence>
<comment type="caution">
    <text evidence="1">The sequence shown here is derived from an EMBL/GenBank/DDBJ whole genome shotgun (WGS) entry which is preliminary data.</text>
</comment>
<dbReference type="RefSeq" id="WP_036097714.1">
    <property type="nucleotide sequence ID" value="NZ_AODF01000024.1"/>
</dbReference>
<evidence type="ECO:0000313" key="2">
    <source>
        <dbReference type="Proteomes" id="UP000019249"/>
    </source>
</evidence>
<accession>A0ABP3AWQ6</accession>
<protein>
    <recommendedName>
        <fullName evidence="3">Polyketide cyclase</fullName>
    </recommendedName>
</protein>
<evidence type="ECO:0000313" key="1">
    <source>
        <dbReference type="EMBL" id="EUJ30299.1"/>
    </source>
</evidence>
<proteinExistence type="predicted"/>
<dbReference type="EMBL" id="AODF01000024">
    <property type="protein sequence ID" value="EUJ30299.1"/>
    <property type="molecule type" value="Genomic_DNA"/>
</dbReference>